<keyword evidence="6 9" id="KW-0731">Sigma factor</keyword>
<comment type="similarity">
    <text evidence="1 9">Belongs to the sigma-54 factor family.</text>
</comment>
<evidence type="ECO:0000256" key="9">
    <source>
        <dbReference type="PIRNR" id="PIRNR000774"/>
    </source>
</evidence>
<dbReference type="PANTHER" id="PTHR32248:SF4">
    <property type="entry name" value="RNA POLYMERASE SIGMA-54 FACTOR"/>
    <property type="match status" value="1"/>
</dbReference>
<dbReference type="NCBIfam" id="NF004595">
    <property type="entry name" value="PRK05932.1-2"/>
    <property type="match status" value="1"/>
</dbReference>
<dbReference type="Pfam" id="PF04552">
    <property type="entry name" value="Sigma54_DBD"/>
    <property type="match status" value="1"/>
</dbReference>
<dbReference type="PIRSF" id="PIRSF000774">
    <property type="entry name" value="RpoN"/>
    <property type="match status" value="1"/>
</dbReference>
<accession>A0ABQ0C6F6</accession>
<dbReference type="Gene3D" id="1.10.10.1330">
    <property type="entry name" value="RNA polymerase sigma-54 factor, core-binding domain"/>
    <property type="match status" value="1"/>
</dbReference>
<keyword evidence="5 9" id="KW-0805">Transcription regulation</keyword>
<dbReference type="Pfam" id="PF00309">
    <property type="entry name" value="Sigma54_AID"/>
    <property type="match status" value="1"/>
</dbReference>
<dbReference type="Gene3D" id="1.10.10.60">
    <property type="entry name" value="Homeodomain-like"/>
    <property type="match status" value="1"/>
</dbReference>
<dbReference type="PROSITE" id="PS50044">
    <property type="entry name" value="SIGMA54_3"/>
    <property type="match status" value="1"/>
</dbReference>
<evidence type="ECO:0000256" key="10">
    <source>
        <dbReference type="SAM" id="MobiDB-lite"/>
    </source>
</evidence>
<dbReference type="Pfam" id="PF04963">
    <property type="entry name" value="Sigma54_CBD"/>
    <property type="match status" value="1"/>
</dbReference>
<keyword evidence="3 9" id="KW-0808">Transferase</keyword>
<dbReference type="PROSITE" id="PS00718">
    <property type="entry name" value="SIGMA54_2"/>
    <property type="match status" value="1"/>
</dbReference>
<proteinExistence type="inferred from homology"/>
<reference evidence="13 14" key="1">
    <citation type="submission" date="2024-09" db="EMBL/GenBank/DDBJ databases">
        <title>Draft genome sequence of Candidatus Magnetaquicoccaceae bacterium FCR-1.</title>
        <authorList>
            <person name="Shimoshige H."/>
            <person name="Shimamura S."/>
            <person name="Taoka A."/>
            <person name="Kobayashi H."/>
            <person name="Maekawa T."/>
        </authorList>
    </citation>
    <scope>NUCLEOTIDE SEQUENCE [LARGE SCALE GENOMIC DNA]</scope>
    <source>
        <strain evidence="13 14">FCR-1</strain>
    </source>
</reference>
<dbReference type="InterPro" id="IPR000394">
    <property type="entry name" value="RNA_pol_sigma_54"/>
</dbReference>
<dbReference type="PRINTS" id="PR00045">
    <property type="entry name" value="SIGMA54FCT"/>
</dbReference>
<organism evidence="13 14">
    <name type="scientific">Candidatus Magnetaquiglobus chichijimensis</name>
    <dbReference type="NCBI Taxonomy" id="3141448"/>
    <lineage>
        <taxon>Bacteria</taxon>
        <taxon>Pseudomonadati</taxon>
        <taxon>Pseudomonadota</taxon>
        <taxon>Magnetococcia</taxon>
        <taxon>Magnetococcales</taxon>
        <taxon>Candidatus Magnetaquicoccaceae</taxon>
        <taxon>Candidatus Magnetaquiglobus</taxon>
    </lineage>
</organism>
<sequence>MAYGLTQELKLRMGMQLVMTPQLQMAIRLLQMSSLDLAEYLQEELDKNPLLERDDGPSGTLEGEEPLPSDKIAKSDDLLDTAAPIMETTISDDLPVDADWSDVYSGDSYGAAQFESPAGSEAPPLENTLTRGDTLFDHLSWQLGVTAINNRERVFGMAIIDAIDDNGYLGTDLSVLAEMTGASLEEMEDALVLVQSFDPPGIAARNLAECLLLQLKARKQAVPPYTSLLERLEDLGRRDYRKLKRLLRLDDDELADAVDLIQSLNPKPGLAFGVEQANYIIPDVFVRKQEGEWVVEVNPETVPRLRINRAYEKAINDRMSERDKRFLTENARSAQWLIKSLEQRSSTIYRVAESIVRFQKDFLEYGPEYLRPLILKDVADDIGVHESTASRVTSNKYMHTNRGIFELKFFFSSSLASDTGENHSSEAVKFKIRKLVEGESPRRPLSDEKLAKILQDQGIAVARRTVAKYRDALNIPSSSRRKRLSPDK</sequence>
<evidence type="ECO:0000256" key="7">
    <source>
        <dbReference type="ARBA" id="ARBA00023125"/>
    </source>
</evidence>
<dbReference type="RefSeq" id="WP_420903998.1">
    <property type="nucleotide sequence ID" value="NZ_BAAFGK010000002.1"/>
</dbReference>
<dbReference type="NCBIfam" id="NF009118">
    <property type="entry name" value="PRK12469.1"/>
    <property type="match status" value="1"/>
</dbReference>
<feature type="domain" description="RNA polymerase sigma factor 54 DNA-binding" evidence="11">
    <location>
        <begin position="325"/>
        <end position="483"/>
    </location>
</feature>
<keyword evidence="14" id="KW-1185">Reference proteome</keyword>
<feature type="region of interest" description="Disordered" evidence="10">
    <location>
        <begin position="48"/>
        <end position="72"/>
    </location>
</feature>
<dbReference type="InterPro" id="IPR007046">
    <property type="entry name" value="RNA_pol_sigma_54_core-bd"/>
</dbReference>
<dbReference type="InterPro" id="IPR038709">
    <property type="entry name" value="RpoN_core-bd_sf"/>
</dbReference>
<evidence type="ECO:0000259" key="11">
    <source>
        <dbReference type="Pfam" id="PF04552"/>
    </source>
</evidence>
<evidence type="ECO:0000256" key="5">
    <source>
        <dbReference type="ARBA" id="ARBA00023015"/>
    </source>
</evidence>
<protein>
    <recommendedName>
        <fullName evidence="9">RNA polymerase sigma-54 factor</fullName>
    </recommendedName>
</protein>
<dbReference type="NCBIfam" id="TIGR02395">
    <property type="entry name" value="rpoN_sigma"/>
    <property type="match status" value="1"/>
</dbReference>
<keyword evidence="7 9" id="KW-0238">DNA-binding</keyword>
<comment type="caution">
    <text evidence="13">The sequence shown here is derived from an EMBL/GenBank/DDBJ whole genome shotgun (WGS) entry which is preliminary data.</text>
</comment>
<evidence type="ECO:0000256" key="3">
    <source>
        <dbReference type="ARBA" id="ARBA00022679"/>
    </source>
</evidence>
<gene>
    <name evidence="13" type="primary">rpoN</name>
    <name evidence="13" type="ORF">SIID45300_00591</name>
</gene>
<keyword evidence="2 9" id="KW-0240">DNA-directed RNA polymerase</keyword>
<evidence type="ECO:0000256" key="1">
    <source>
        <dbReference type="ARBA" id="ARBA00008798"/>
    </source>
</evidence>
<evidence type="ECO:0000256" key="6">
    <source>
        <dbReference type="ARBA" id="ARBA00023082"/>
    </source>
</evidence>
<evidence type="ECO:0000313" key="14">
    <source>
        <dbReference type="Proteomes" id="UP001628193"/>
    </source>
</evidence>
<evidence type="ECO:0000256" key="8">
    <source>
        <dbReference type="ARBA" id="ARBA00023163"/>
    </source>
</evidence>
<evidence type="ECO:0000256" key="2">
    <source>
        <dbReference type="ARBA" id="ARBA00022478"/>
    </source>
</evidence>
<dbReference type="EMBL" id="BAAFGK010000002">
    <property type="protein sequence ID" value="GAB0056285.1"/>
    <property type="molecule type" value="Genomic_DNA"/>
</dbReference>
<dbReference type="InterPro" id="IPR007634">
    <property type="entry name" value="RNA_pol_sigma_54_DNA-bd"/>
</dbReference>
<dbReference type="PANTHER" id="PTHR32248">
    <property type="entry name" value="RNA POLYMERASE SIGMA-54 FACTOR"/>
    <property type="match status" value="1"/>
</dbReference>
<evidence type="ECO:0000256" key="4">
    <source>
        <dbReference type="ARBA" id="ARBA00022695"/>
    </source>
</evidence>
<keyword evidence="8 9" id="KW-0804">Transcription</keyword>
<evidence type="ECO:0000313" key="13">
    <source>
        <dbReference type="EMBL" id="GAB0056285.1"/>
    </source>
</evidence>
<comment type="function">
    <text evidence="9">Sigma factors are initiation factors that promote the attachment of RNA polymerase to specific initiation sites and are then released.</text>
</comment>
<dbReference type="NCBIfam" id="NF004596">
    <property type="entry name" value="PRK05932.1-3"/>
    <property type="match status" value="1"/>
</dbReference>
<evidence type="ECO:0000259" key="12">
    <source>
        <dbReference type="Pfam" id="PF04963"/>
    </source>
</evidence>
<feature type="domain" description="RNA polymerase sigma factor 54 core-binding" evidence="12">
    <location>
        <begin position="125"/>
        <end position="311"/>
    </location>
</feature>
<dbReference type="Proteomes" id="UP001628193">
    <property type="component" value="Unassembled WGS sequence"/>
</dbReference>
<name>A0ABQ0C6F6_9PROT</name>
<keyword evidence="4 9" id="KW-0548">Nucleotidyltransferase</keyword>